<evidence type="ECO:0000256" key="5">
    <source>
        <dbReference type="SAM" id="Coils"/>
    </source>
</evidence>
<dbReference type="PROSITE" id="PS51999">
    <property type="entry name" value="ZF_GRF"/>
    <property type="match status" value="1"/>
</dbReference>
<gene>
    <name evidence="8" type="ORF">V5N11_002413</name>
</gene>
<feature type="coiled-coil region" evidence="5">
    <location>
        <begin position="88"/>
        <end position="115"/>
    </location>
</feature>
<protein>
    <recommendedName>
        <fullName evidence="7">GRF-type domain-containing protein</fullName>
    </recommendedName>
</protein>
<keyword evidence="6" id="KW-0472">Membrane</keyword>
<dbReference type="AlphaFoldDB" id="A0ABD1C6Z9"/>
<evidence type="ECO:0000256" key="1">
    <source>
        <dbReference type="ARBA" id="ARBA00022723"/>
    </source>
</evidence>
<accession>A0ABD1C6Z9</accession>
<keyword evidence="3" id="KW-0862">Zinc</keyword>
<sequence length="156" mass="18153">MSSSSEDSCVNTMGIRGFQEKYEFGRKIIIYTSKSKSNPGRPFYRCPTLQNRDHLFKWVEETVFEEVQDAFPKVECFETDICKSKVEFESMKTVIEELMEEVRKTKNELKRLNLLMKVCFGSLGLIIMIMMNCVFLFMFGKKKLDFGSLGLNLSSF</sequence>
<reference evidence="8 9" key="1">
    <citation type="submission" date="2024-04" db="EMBL/GenBank/DDBJ databases">
        <title>Genome assembly C_amara_ONT_v2.</title>
        <authorList>
            <person name="Yant L."/>
            <person name="Moore C."/>
            <person name="Slenker M."/>
        </authorList>
    </citation>
    <scope>NUCLEOTIDE SEQUENCE [LARGE SCALE GENOMIC DNA]</scope>
    <source>
        <tissue evidence="8">Leaf</tissue>
    </source>
</reference>
<evidence type="ECO:0000313" key="8">
    <source>
        <dbReference type="EMBL" id="KAL1225214.1"/>
    </source>
</evidence>
<dbReference type="EMBL" id="JBANAX010000038">
    <property type="protein sequence ID" value="KAL1225214.1"/>
    <property type="molecule type" value="Genomic_DNA"/>
</dbReference>
<dbReference type="GO" id="GO:0008270">
    <property type="term" value="F:zinc ion binding"/>
    <property type="evidence" value="ECO:0007669"/>
    <property type="project" value="UniProtKB-KW"/>
</dbReference>
<organism evidence="8 9">
    <name type="scientific">Cardamine amara subsp. amara</name>
    <dbReference type="NCBI Taxonomy" id="228776"/>
    <lineage>
        <taxon>Eukaryota</taxon>
        <taxon>Viridiplantae</taxon>
        <taxon>Streptophyta</taxon>
        <taxon>Embryophyta</taxon>
        <taxon>Tracheophyta</taxon>
        <taxon>Spermatophyta</taxon>
        <taxon>Magnoliopsida</taxon>
        <taxon>eudicotyledons</taxon>
        <taxon>Gunneridae</taxon>
        <taxon>Pentapetalae</taxon>
        <taxon>rosids</taxon>
        <taxon>malvids</taxon>
        <taxon>Brassicales</taxon>
        <taxon>Brassicaceae</taxon>
        <taxon>Cardamineae</taxon>
        <taxon>Cardamine</taxon>
    </lineage>
</organism>
<evidence type="ECO:0000313" key="9">
    <source>
        <dbReference type="Proteomes" id="UP001558713"/>
    </source>
</evidence>
<keyword evidence="9" id="KW-1185">Reference proteome</keyword>
<feature type="transmembrane region" description="Helical" evidence="6">
    <location>
        <begin position="114"/>
        <end position="139"/>
    </location>
</feature>
<keyword evidence="6" id="KW-1133">Transmembrane helix</keyword>
<evidence type="ECO:0000256" key="3">
    <source>
        <dbReference type="ARBA" id="ARBA00022833"/>
    </source>
</evidence>
<dbReference type="PANTHER" id="PTHR33248">
    <property type="entry name" value="ZINC ION-BINDING PROTEIN"/>
    <property type="match status" value="1"/>
</dbReference>
<feature type="domain" description="GRF-type" evidence="7">
    <location>
        <begin position="9"/>
        <end position="62"/>
    </location>
</feature>
<dbReference type="InterPro" id="IPR010666">
    <property type="entry name" value="Znf_GRF"/>
</dbReference>
<proteinExistence type="predicted"/>
<evidence type="ECO:0000256" key="4">
    <source>
        <dbReference type="PROSITE-ProRule" id="PRU01343"/>
    </source>
</evidence>
<keyword evidence="2 4" id="KW-0863">Zinc-finger</keyword>
<keyword evidence="1" id="KW-0479">Metal-binding</keyword>
<comment type="caution">
    <text evidence="8">The sequence shown here is derived from an EMBL/GenBank/DDBJ whole genome shotgun (WGS) entry which is preliminary data.</text>
</comment>
<keyword evidence="5" id="KW-0175">Coiled coil</keyword>
<evidence type="ECO:0000256" key="2">
    <source>
        <dbReference type="ARBA" id="ARBA00022771"/>
    </source>
</evidence>
<evidence type="ECO:0000256" key="6">
    <source>
        <dbReference type="SAM" id="Phobius"/>
    </source>
</evidence>
<name>A0ABD1C6Z9_CARAN</name>
<dbReference type="Proteomes" id="UP001558713">
    <property type="component" value="Unassembled WGS sequence"/>
</dbReference>
<evidence type="ECO:0000259" key="7">
    <source>
        <dbReference type="PROSITE" id="PS51999"/>
    </source>
</evidence>
<keyword evidence="6" id="KW-0812">Transmembrane</keyword>